<proteinExistence type="predicted"/>
<evidence type="ECO:0000259" key="3">
    <source>
        <dbReference type="Pfam" id="PF13936"/>
    </source>
</evidence>
<comment type="caution">
    <text evidence="4">The sequence shown here is derived from an EMBL/GenBank/DDBJ whole genome shotgun (WGS) entry which is preliminary data.</text>
</comment>
<name>A0A8J6LAL3_TENMO</name>
<feature type="region of interest" description="Disordered" evidence="2">
    <location>
        <begin position="204"/>
        <end position="227"/>
    </location>
</feature>
<protein>
    <recommendedName>
        <fullName evidence="3">Transposase IS30-like HTH domain-containing protein</fullName>
    </recommendedName>
</protein>
<gene>
    <name evidence="4" type="ORF">GEV33_009679</name>
</gene>
<feature type="compositionally biased region" description="Basic residues" evidence="2">
    <location>
        <begin position="207"/>
        <end position="216"/>
    </location>
</feature>
<dbReference type="GO" id="GO:0005634">
    <property type="term" value="C:nucleus"/>
    <property type="evidence" value="ECO:0007669"/>
    <property type="project" value="UniProtKB-SubCell"/>
</dbReference>
<dbReference type="EMBL" id="JABDTM020025583">
    <property type="protein sequence ID" value="KAH0813112.1"/>
    <property type="molecule type" value="Genomic_DNA"/>
</dbReference>
<sequence length="227" mass="25874">MGTLQRKLLRSGPGARLVHQRVQEAECRRITVLPPPSTGAATLNSPPNITSLSVLYRLGWLGDRQASFTLFGGIRKPDTERYTAWHGNGNLRHSHRDLLKGFEFLLGLARPRRVAVPLPPHLQTTPRPNIEPANPLADAPLRHPPFTLHPNIHSRTHVRTPTLDARKLSDFERGPIVDMHEEGFSFREIARRLNQIHCSWSEEGIQHRRPGNGRPRRMNEREDQRLS</sequence>
<dbReference type="SUPFAM" id="SSF46689">
    <property type="entry name" value="Homeodomain-like"/>
    <property type="match status" value="1"/>
</dbReference>
<dbReference type="InterPro" id="IPR025246">
    <property type="entry name" value="IS30-like_HTH"/>
</dbReference>
<evidence type="ECO:0000256" key="1">
    <source>
        <dbReference type="ARBA" id="ARBA00004123"/>
    </source>
</evidence>
<evidence type="ECO:0000256" key="2">
    <source>
        <dbReference type="SAM" id="MobiDB-lite"/>
    </source>
</evidence>
<comment type="subcellular location">
    <subcellularLocation>
        <location evidence="1">Nucleus</location>
    </subcellularLocation>
</comment>
<reference evidence="4" key="2">
    <citation type="submission" date="2021-08" db="EMBL/GenBank/DDBJ databases">
        <authorList>
            <person name="Eriksson T."/>
        </authorList>
    </citation>
    <scope>NUCLEOTIDE SEQUENCE</scope>
    <source>
        <strain evidence="4">Stoneville</strain>
        <tissue evidence="4">Whole head</tissue>
    </source>
</reference>
<feature type="compositionally biased region" description="Basic and acidic residues" evidence="2">
    <location>
        <begin position="217"/>
        <end position="227"/>
    </location>
</feature>
<reference evidence="4" key="1">
    <citation type="journal article" date="2020" name="J Insects Food Feed">
        <title>The yellow mealworm (Tenebrio molitor) genome: a resource for the emerging insects as food and feed industry.</title>
        <authorList>
            <person name="Eriksson T."/>
            <person name="Andere A."/>
            <person name="Kelstrup H."/>
            <person name="Emery V."/>
            <person name="Picard C."/>
        </authorList>
    </citation>
    <scope>NUCLEOTIDE SEQUENCE</scope>
    <source>
        <strain evidence="4">Stoneville</strain>
        <tissue evidence="4">Whole head</tissue>
    </source>
</reference>
<accession>A0A8J6LAL3</accession>
<dbReference type="Pfam" id="PF13936">
    <property type="entry name" value="HTH_38"/>
    <property type="match status" value="1"/>
</dbReference>
<dbReference type="Gene3D" id="1.10.10.60">
    <property type="entry name" value="Homeodomain-like"/>
    <property type="match status" value="1"/>
</dbReference>
<feature type="domain" description="Transposase IS30-like HTH" evidence="3">
    <location>
        <begin position="166"/>
        <end position="194"/>
    </location>
</feature>
<evidence type="ECO:0000313" key="4">
    <source>
        <dbReference type="EMBL" id="KAH0813112.1"/>
    </source>
</evidence>
<evidence type="ECO:0000313" key="5">
    <source>
        <dbReference type="Proteomes" id="UP000719412"/>
    </source>
</evidence>
<dbReference type="InterPro" id="IPR009057">
    <property type="entry name" value="Homeodomain-like_sf"/>
</dbReference>
<keyword evidence="5" id="KW-1185">Reference proteome</keyword>
<organism evidence="4 5">
    <name type="scientific">Tenebrio molitor</name>
    <name type="common">Yellow mealworm beetle</name>
    <dbReference type="NCBI Taxonomy" id="7067"/>
    <lineage>
        <taxon>Eukaryota</taxon>
        <taxon>Metazoa</taxon>
        <taxon>Ecdysozoa</taxon>
        <taxon>Arthropoda</taxon>
        <taxon>Hexapoda</taxon>
        <taxon>Insecta</taxon>
        <taxon>Pterygota</taxon>
        <taxon>Neoptera</taxon>
        <taxon>Endopterygota</taxon>
        <taxon>Coleoptera</taxon>
        <taxon>Polyphaga</taxon>
        <taxon>Cucujiformia</taxon>
        <taxon>Tenebrionidae</taxon>
        <taxon>Tenebrio</taxon>
    </lineage>
</organism>
<dbReference type="Proteomes" id="UP000719412">
    <property type="component" value="Unassembled WGS sequence"/>
</dbReference>
<dbReference type="AlphaFoldDB" id="A0A8J6LAL3"/>